<organism evidence="1">
    <name type="scientific">marine metagenome</name>
    <dbReference type="NCBI Taxonomy" id="408172"/>
    <lineage>
        <taxon>unclassified sequences</taxon>
        <taxon>metagenomes</taxon>
        <taxon>ecological metagenomes</taxon>
    </lineage>
</organism>
<dbReference type="EMBL" id="UINC01027150">
    <property type="protein sequence ID" value="SVB05916.1"/>
    <property type="molecule type" value="Genomic_DNA"/>
</dbReference>
<evidence type="ECO:0000313" key="1">
    <source>
        <dbReference type="EMBL" id="SVB05916.1"/>
    </source>
</evidence>
<proteinExistence type="predicted"/>
<protein>
    <submittedName>
        <fullName evidence="1">Uncharacterized protein</fullName>
    </submittedName>
</protein>
<dbReference type="AlphaFoldDB" id="A0A382AWI9"/>
<gene>
    <name evidence="1" type="ORF">METZ01_LOCUS158770</name>
</gene>
<sequence>MKLPRNGFEKKNELYKDLVMKIVLHLF</sequence>
<reference evidence="1" key="1">
    <citation type="submission" date="2018-05" db="EMBL/GenBank/DDBJ databases">
        <authorList>
            <person name="Lanie J.A."/>
            <person name="Ng W.-L."/>
            <person name="Kazmierczak K.M."/>
            <person name="Andrzejewski T.M."/>
            <person name="Davidsen T.M."/>
            <person name="Wayne K.J."/>
            <person name="Tettelin H."/>
            <person name="Glass J.I."/>
            <person name="Rusch D."/>
            <person name="Podicherti R."/>
            <person name="Tsui H.-C.T."/>
            <person name="Winkler M.E."/>
        </authorList>
    </citation>
    <scope>NUCLEOTIDE SEQUENCE</scope>
</reference>
<accession>A0A382AWI9</accession>
<name>A0A382AWI9_9ZZZZ</name>